<sequence>MGAIYRIYFLVTALTVNLWQSMCHV</sequence>
<evidence type="ECO:0000313" key="1">
    <source>
        <dbReference type="EMBL" id="JAH37180.1"/>
    </source>
</evidence>
<accession>A0A0E9S911</accession>
<reference evidence="1" key="1">
    <citation type="submission" date="2014-11" db="EMBL/GenBank/DDBJ databases">
        <authorList>
            <person name="Amaro Gonzalez C."/>
        </authorList>
    </citation>
    <scope>NUCLEOTIDE SEQUENCE</scope>
</reference>
<reference evidence="1" key="2">
    <citation type="journal article" date="2015" name="Fish Shellfish Immunol.">
        <title>Early steps in the European eel (Anguilla anguilla)-Vibrio vulnificus interaction in the gills: Role of the RtxA13 toxin.</title>
        <authorList>
            <person name="Callol A."/>
            <person name="Pajuelo D."/>
            <person name="Ebbesson L."/>
            <person name="Teles M."/>
            <person name="MacKenzie S."/>
            <person name="Amaro C."/>
        </authorList>
    </citation>
    <scope>NUCLEOTIDE SEQUENCE</scope>
</reference>
<name>A0A0E9S911_ANGAN</name>
<organism evidence="1">
    <name type="scientific">Anguilla anguilla</name>
    <name type="common">European freshwater eel</name>
    <name type="synonym">Muraena anguilla</name>
    <dbReference type="NCBI Taxonomy" id="7936"/>
    <lineage>
        <taxon>Eukaryota</taxon>
        <taxon>Metazoa</taxon>
        <taxon>Chordata</taxon>
        <taxon>Craniata</taxon>
        <taxon>Vertebrata</taxon>
        <taxon>Euteleostomi</taxon>
        <taxon>Actinopterygii</taxon>
        <taxon>Neopterygii</taxon>
        <taxon>Teleostei</taxon>
        <taxon>Anguilliformes</taxon>
        <taxon>Anguillidae</taxon>
        <taxon>Anguilla</taxon>
    </lineage>
</organism>
<dbReference type="AlphaFoldDB" id="A0A0E9S911"/>
<protein>
    <submittedName>
        <fullName evidence="1">Uncharacterized protein</fullName>
    </submittedName>
</protein>
<proteinExistence type="predicted"/>
<dbReference type="EMBL" id="GBXM01071397">
    <property type="protein sequence ID" value="JAH37180.1"/>
    <property type="molecule type" value="Transcribed_RNA"/>
</dbReference>